<keyword evidence="2" id="KW-0255">Endonuclease</keyword>
<dbReference type="InterPro" id="IPR011856">
    <property type="entry name" value="tRNA_endonuc-like_dom_sf"/>
</dbReference>
<dbReference type="AlphaFoldDB" id="A0A5D4RDA1"/>
<accession>A0A5D4RDA1</accession>
<evidence type="ECO:0000259" key="1">
    <source>
        <dbReference type="Pfam" id="PF04471"/>
    </source>
</evidence>
<name>A0A5D4RDA1_9BACI</name>
<dbReference type="SUPFAM" id="SSF52980">
    <property type="entry name" value="Restriction endonuclease-like"/>
    <property type="match status" value="1"/>
</dbReference>
<dbReference type="InterPro" id="IPR011335">
    <property type="entry name" value="Restrct_endonuc-II-like"/>
</dbReference>
<dbReference type="InterPro" id="IPR052906">
    <property type="entry name" value="Type_IV_Methyl-Rstrct_Enzyme"/>
</dbReference>
<dbReference type="PANTHER" id="PTHR30015">
    <property type="entry name" value="MRR RESTRICTION SYSTEM PROTEIN"/>
    <property type="match status" value="1"/>
</dbReference>
<keyword evidence="2" id="KW-0378">Hydrolase</keyword>
<dbReference type="Proteomes" id="UP000322997">
    <property type="component" value="Unassembled WGS sequence"/>
</dbReference>
<dbReference type="PANTHER" id="PTHR30015:SF6">
    <property type="entry name" value="SLL1429 PROTEIN"/>
    <property type="match status" value="1"/>
</dbReference>
<reference evidence="2 3" key="1">
    <citation type="submission" date="2019-08" db="EMBL/GenBank/DDBJ databases">
        <title>Bacillus genomes from the desert of Cuatro Cienegas, Coahuila.</title>
        <authorList>
            <person name="Olmedo-Alvarez G."/>
        </authorList>
    </citation>
    <scope>NUCLEOTIDE SEQUENCE [LARGE SCALE GENOMIC DNA]</scope>
    <source>
        <strain evidence="2 3">CH108_3D</strain>
    </source>
</reference>
<dbReference type="GO" id="GO:0009307">
    <property type="term" value="P:DNA restriction-modification system"/>
    <property type="evidence" value="ECO:0007669"/>
    <property type="project" value="InterPro"/>
</dbReference>
<sequence>MDIRREQKLKESGIREIDQMSGRGFEEYLRVLLKKLGFRVKVTPSSGDYGADLVLTTNDQRIIVQAKRYKKNVGIKAVQEIASAKNHYSADECWVITNSFFTEPAKRLASSNHVRLVDREELIDWILTLKKKTAEVSRVNKETKNF</sequence>
<feature type="domain" description="Restriction endonuclease type IV Mrr" evidence="1">
    <location>
        <begin position="17"/>
        <end position="126"/>
    </location>
</feature>
<dbReference type="GO" id="GO:0015666">
    <property type="term" value="F:restriction endodeoxyribonuclease activity"/>
    <property type="evidence" value="ECO:0007669"/>
    <property type="project" value="TreeGrafter"/>
</dbReference>
<evidence type="ECO:0000313" key="3">
    <source>
        <dbReference type="Proteomes" id="UP000322997"/>
    </source>
</evidence>
<keyword evidence="2" id="KW-0540">Nuclease</keyword>
<dbReference type="InterPro" id="IPR007560">
    <property type="entry name" value="Restrct_endonuc_IV_Mrr"/>
</dbReference>
<gene>
    <name evidence="2" type="ORF">FZC83_21385</name>
</gene>
<organism evidence="2 3">
    <name type="scientific">Rossellomorea marisflavi</name>
    <dbReference type="NCBI Taxonomy" id="189381"/>
    <lineage>
        <taxon>Bacteria</taxon>
        <taxon>Bacillati</taxon>
        <taxon>Bacillota</taxon>
        <taxon>Bacilli</taxon>
        <taxon>Bacillales</taxon>
        <taxon>Bacillaceae</taxon>
        <taxon>Rossellomorea</taxon>
    </lineage>
</organism>
<protein>
    <submittedName>
        <fullName evidence="2">Restriction endonuclease</fullName>
    </submittedName>
</protein>
<evidence type="ECO:0000313" key="2">
    <source>
        <dbReference type="EMBL" id="TYS48271.1"/>
    </source>
</evidence>
<dbReference type="Pfam" id="PF04471">
    <property type="entry name" value="Mrr_cat"/>
    <property type="match status" value="1"/>
</dbReference>
<dbReference type="GO" id="GO:0003677">
    <property type="term" value="F:DNA binding"/>
    <property type="evidence" value="ECO:0007669"/>
    <property type="project" value="InterPro"/>
</dbReference>
<dbReference type="Gene3D" id="3.40.1350.10">
    <property type="match status" value="1"/>
</dbReference>
<dbReference type="EMBL" id="VTEQ01000010">
    <property type="protein sequence ID" value="TYS48271.1"/>
    <property type="molecule type" value="Genomic_DNA"/>
</dbReference>
<comment type="caution">
    <text evidence="2">The sequence shown here is derived from an EMBL/GenBank/DDBJ whole genome shotgun (WGS) entry which is preliminary data.</text>
</comment>
<proteinExistence type="predicted"/>